<organism evidence="11 12">
    <name type="scientific">SAR86 cluster bacterium</name>
    <dbReference type="NCBI Taxonomy" id="2030880"/>
    <lineage>
        <taxon>Bacteria</taxon>
        <taxon>Pseudomonadati</taxon>
        <taxon>Pseudomonadota</taxon>
        <taxon>Gammaproteobacteria</taxon>
        <taxon>SAR86 cluster</taxon>
    </lineage>
</organism>
<dbReference type="GO" id="GO:0005886">
    <property type="term" value="C:plasma membrane"/>
    <property type="evidence" value="ECO:0007669"/>
    <property type="project" value="UniProtKB-SubCell"/>
</dbReference>
<dbReference type="AlphaFoldDB" id="A0A973A7P7"/>
<name>A0A973A7P7_9GAMM</name>
<evidence type="ECO:0000256" key="3">
    <source>
        <dbReference type="ARBA" id="ARBA00022475"/>
    </source>
</evidence>
<dbReference type="PANTHER" id="PTHR35011">
    <property type="entry name" value="2,3-DIKETO-L-GULONATE TRAP TRANSPORTER SMALL PERMEASE PROTEIN YIAM"/>
    <property type="match status" value="1"/>
</dbReference>
<dbReference type="EMBL" id="JABMOJ010000226">
    <property type="protein sequence ID" value="NQV64919.1"/>
    <property type="molecule type" value="Genomic_DNA"/>
</dbReference>
<evidence type="ECO:0000256" key="4">
    <source>
        <dbReference type="ARBA" id="ARBA00022519"/>
    </source>
</evidence>
<comment type="caution">
    <text evidence="11">The sequence shown here is derived from an EMBL/GenBank/DDBJ whole genome shotgun (WGS) entry which is preliminary data.</text>
</comment>
<evidence type="ECO:0000313" key="11">
    <source>
        <dbReference type="EMBL" id="NQV64919.1"/>
    </source>
</evidence>
<comment type="similarity">
    <text evidence="8 9">Belongs to the TRAP transporter small permease family.</text>
</comment>
<gene>
    <name evidence="11" type="ORF">HQ497_06100</name>
</gene>
<evidence type="ECO:0000256" key="9">
    <source>
        <dbReference type="RuleBase" id="RU369079"/>
    </source>
</evidence>
<feature type="domain" description="Tripartite ATP-independent periplasmic transporters DctQ component" evidence="10">
    <location>
        <begin position="79"/>
        <end position="213"/>
    </location>
</feature>
<keyword evidence="2 9" id="KW-0813">Transport</keyword>
<sequence>MINGARDSCIEFRRALAILIQGAVTHYRSALSNRCHAANPVLDSPFRKNRAHPLLRFLMTFNRVADWTGHLIAPLTFVMMLLTCAVVIARYVLNVGLIPVTELILYIHASIFMLGIAYTLRADAHVRVDIIYQRLSLRGQAIIDLLGAIVFLLPLSLFIFVTSLDYVALSWRLQEGSAEPGALPGVYLMKGLIPLMAGLLGIQGIAEIARLIQLLATPTHRPPLPRVSNVDG</sequence>
<feature type="transmembrane region" description="Helical" evidence="9">
    <location>
        <begin position="181"/>
        <end position="202"/>
    </location>
</feature>
<keyword evidence="4 9" id="KW-0997">Cell inner membrane</keyword>
<evidence type="ECO:0000256" key="5">
    <source>
        <dbReference type="ARBA" id="ARBA00022692"/>
    </source>
</evidence>
<comment type="subunit">
    <text evidence="9">The complex comprises the extracytoplasmic solute receptor protein and the two transmembrane proteins.</text>
</comment>
<comment type="subcellular location">
    <subcellularLocation>
        <location evidence="1 9">Cell inner membrane</location>
        <topology evidence="1 9">Multi-pass membrane protein</topology>
    </subcellularLocation>
</comment>
<evidence type="ECO:0000256" key="2">
    <source>
        <dbReference type="ARBA" id="ARBA00022448"/>
    </source>
</evidence>
<comment type="function">
    <text evidence="9">Part of the tripartite ATP-independent periplasmic (TRAP) transport system.</text>
</comment>
<evidence type="ECO:0000313" key="12">
    <source>
        <dbReference type="Proteomes" id="UP000754644"/>
    </source>
</evidence>
<evidence type="ECO:0000256" key="6">
    <source>
        <dbReference type="ARBA" id="ARBA00022989"/>
    </source>
</evidence>
<feature type="transmembrane region" description="Helical" evidence="9">
    <location>
        <begin position="141"/>
        <end position="161"/>
    </location>
</feature>
<protein>
    <recommendedName>
        <fullName evidence="9">TRAP transporter small permease protein</fullName>
    </recommendedName>
</protein>
<keyword evidence="3" id="KW-1003">Cell membrane</keyword>
<dbReference type="GO" id="GO:0022857">
    <property type="term" value="F:transmembrane transporter activity"/>
    <property type="evidence" value="ECO:0007669"/>
    <property type="project" value="UniProtKB-UniRule"/>
</dbReference>
<proteinExistence type="inferred from homology"/>
<keyword evidence="6 9" id="KW-1133">Transmembrane helix</keyword>
<accession>A0A973A7P7</accession>
<reference evidence="11" key="1">
    <citation type="submission" date="2020-05" db="EMBL/GenBank/DDBJ databases">
        <title>Sulfur intermediates as new biogeochemical hubs in an aquatic model microbial ecosystem.</title>
        <authorList>
            <person name="Vigneron A."/>
        </authorList>
    </citation>
    <scope>NUCLEOTIDE SEQUENCE</scope>
    <source>
        <strain evidence="11">Bin.250</strain>
    </source>
</reference>
<feature type="transmembrane region" description="Helical" evidence="9">
    <location>
        <begin position="71"/>
        <end position="91"/>
    </location>
</feature>
<dbReference type="PANTHER" id="PTHR35011:SF4">
    <property type="entry name" value="SLL1102 PROTEIN"/>
    <property type="match status" value="1"/>
</dbReference>
<dbReference type="InterPro" id="IPR007387">
    <property type="entry name" value="TRAP_DctQ"/>
</dbReference>
<dbReference type="Pfam" id="PF04290">
    <property type="entry name" value="DctQ"/>
    <property type="match status" value="1"/>
</dbReference>
<evidence type="ECO:0000256" key="1">
    <source>
        <dbReference type="ARBA" id="ARBA00004429"/>
    </source>
</evidence>
<dbReference type="InterPro" id="IPR055348">
    <property type="entry name" value="DctQ"/>
</dbReference>
<keyword evidence="7 9" id="KW-0472">Membrane</keyword>
<evidence type="ECO:0000259" key="10">
    <source>
        <dbReference type="Pfam" id="PF04290"/>
    </source>
</evidence>
<evidence type="ECO:0000256" key="7">
    <source>
        <dbReference type="ARBA" id="ARBA00023136"/>
    </source>
</evidence>
<keyword evidence="5 9" id="KW-0812">Transmembrane</keyword>
<feature type="transmembrane region" description="Helical" evidence="9">
    <location>
        <begin position="103"/>
        <end position="120"/>
    </location>
</feature>
<evidence type="ECO:0000256" key="8">
    <source>
        <dbReference type="ARBA" id="ARBA00038436"/>
    </source>
</evidence>
<dbReference type="Proteomes" id="UP000754644">
    <property type="component" value="Unassembled WGS sequence"/>
</dbReference>